<organism evidence="5 6">
    <name type="scientific">Rhodococcus ruber</name>
    <dbReference type="NCBI Taxonomy" id="1830"/>
    <lineage>
        <taxon>Bacteria</taxon>
        <taxon>Bacillati</taxon>
        <taxon>Actinomycetota</taxon>
        <taxon>Actinomycetes</taxon>
        <taxon>Mycobacteriales</taxon>
        <taxon>Nocardiaceae</taxon>
        <taxon>Rhodococcus</taxon>
    </lineage>
</organism>
<name>A0A098BID3_9NOCA</name>
<keyword evidence="3" id="KW-0274">FAD</keyword>
<proteinExistence type="inferred from homology"/>
<dbReference type="InterPro" id="IPR020946">
    <property type="entry name" value="Flavin_mOase-like"/>
</dbReference>
<dbReference type="GO" id="GO:0004499">
    <property type="term" value="F:N,N-dimethylaniline monooxygenase activity"/>
    <property type="evidence" value="ECO:0007669"/>
    <property type="project" value="InterPro"/>
</dbReference>
<dbReference type="GO" id="GO:0050661">
    <property type="term" value="F:NADP binding"/>
    <property type="evidence" value="ECO:0007669"/>
    <property type="project" value="InterPro"/>
</dbReference>
<dbReference type="PANTHER" id="PTHR43539">
    <property type="entry name" value="FLAVIN-BINDING MONOOXYGENASE-LIKE PROTEIN (AFU_ORTHOLOGUE AFUA_4G09220)"/>
    <property type="match status" value="1"/>
</dbReference>
<evidence type="ECO:0000256" key="2">
    <source>
        <dbReference type="ARBA" id="ARBA00022630"/>
    </source>
</evidence>
<protein>
    <submittedName>
        <fullName evidence="5">Putative FAD-dependent monooxygenase</fullName>
    </submittedName>
</protein>
<keyword evidence="5" id="KW-0503">Monooxygenase</keyword>
<sequence>MTARLDTPRLDPARPAEVAERWLADFADALRSGGTGDYPDALATDAWWRDLLAFTGDLRSLHGESAIRPLLTGAADLEVRDEALDSAAPPVLLPTGDGPPVIQLLFRLTVRFGQVRGVARLTPDETDRWRAIAVLTALDSLAGAEPAVGERRPIGAPEPGERVTAHWGDRRRLANECADRDPDVLVIGAGHSGLGLAAYLGAMNVHTLVVERNERVGDNWRNRYDSLVLHDPVWSNHLPMMPFPPTWPVFTPKDKMGDWLDIYARALELNVWTRTELVSASYDPATRRWEVLLDRGGERRVLHPQHVVLATGLSGTEPLVPDIPGTGEFAGELLHSGRYATDPRRSGRNVVVIGTGNSGHDIAQDLYNTGANVTLVQRGPTYVVGGTTVVDVMLKPAYGEDTAPTEIADLVGASFARRDEGFVDGLRTAVAAMADIDRDLLDALSARGFRHHLGDGGTGAMNLFLTRNGGYYIDVGASRLVADGSIGLVAGKTVERFVPEGVMMSDGTVLPADTVVFATGFRGILDTARRVLGDAVADRCGPVWGLDDEGEIRSVWRRSGHDRFWFSGGNLTFARIYNKYLALQIRADLDGIDLPSVP</sequence>
<dbReference type="EMBL" id="CCSD01000046">
    <property type="protein sequence ID" value="CDZ87972.1"/>
    <property type="molecule type" value="Genomic_DNA"/>
</dbReference>
<reference evidence="5 6" key="1">
    <citation type="journal article" date="2014" name="Genome Announc.">
        <title>Draft Genome Sequence of Propane- and Butane-Oxidizing Actinobacterium Rhodococcus ruber IEGM 231.</title>
        <authorList>
            <person name="Ivshina I.B."/>
            <person name="Kuyukina M.S."/>
            <person name="Krivoruchko A.V."/>
            <person name="Barbe V."/>
            <person name="Fischer C."/>
        </authorList>
    </citation>
    <scope>NUCLEOTIDE SEQUENCE [LARGE SCALE GENOMIC DNA]</scope>
</reference>
<evidence type="ECO:0000313" key="5">
    <source>
        <dbReference type="EMBL" id="CDZ87972.1"/>
    </source>
</evidence>
<evidence type="ECO:0000256" key="1">
    <source>
        <dbReference type="ARBA" id="ARBA00010139"/>
    </source>
</evidence>
<dbReference type="InterPro" id="IPR050982">
    <property type="entry name" value="Auxin_biosynth/cation_transpt"/>
</dbReference>
<dbReference type="PANTHER" id="PTHR43539:SF68">
    <property type="entry name" value="FLAVIN-BINDING MONOOXYGENASE-LIKE PROTEIN (AFU_ORTHOLOGUE AFUA_4G09220)"/>
    <property type="match status" value="1"/>
</dbReference>
<dbReference type="OrthoDB" id="9808049at2"/>
<evidence type="ECO:0000256" key="3">
    <source>
        <dbReference type="ARBA" id="ARBA00022827"/>
    </source>
</evidence>
<gene>
    <name evidence="5" type="ORF">RHRU231_360092</name>
</gene>
<dbReference type="eggNOG" id="COG2072">
    <property type="taxonomic scope" value="Bacteria"/>
</dbReference>
<keyword evidence="4" id="KW-0560">Oxidoreductase</keyword>
<dbReference type="PRINTS" id="PR00368">
    <property type="entry name" value="FADPNR"/>
</dbReference>
<dbReference type="PRINTS" id="PR00469">
    <property type="entry name" value="PNDRDTASEII"/>
</dbReference>
<dbReference type="InterPro" id="IPR036188">
    <property type="entry name" value="FAD/NAD-bd_sf"/>
</dbReference>
<dbReference type="Pfam" id="PF00743">
    <property type="entry name" value="FMO-like"/>
    <property type="match status" value="1"/>
</dbReference>
<dbReference type="Gene3D" id="3.50.50.60">
    <property type="entry name" value="FAD/NAD(P)-binding domain"/>
    <property type="match status" value="2"/>
</dbReference>
<dbReference type="GO" id="GO:0050660">
    <property type="term" value="F:flavin adenine dinucleotide binding"/>
    <property type="evidence" value="ECO:0007669"/>
    <property type="project" value="InterPro"/>
</dbReference>
<keyword evidence="2" id="KW-0285">Flavoprotein</keyword>
<evidence type="ECO:0000313" key="6">
    <source>
        <dbReference type="Proteomes" id="UP000042997"/>
    </source>
</evidence>
<comment type="similarity">
    <text evidence="1">Belongs to the FAD-binding monooxygenase family.</text>
</comment>
<dbReference type="SUPFAM" id="SSF51905">
    <property type="entry name" value="FAD/NAD(P)-binding domain"/>
    <property type="match status" value="2"/>
</dbReference>
<dbReference type="Proteomes" id="UP000042997">
    <property type="component" value="Unassembled WGS sequence"/>
</dbReference>
<dbReference type="AlphaFoldDB" id="A0A098BID3"/>
<dbReference type="RefSeq" id="WP_017679792.1">
    <property type="nucleotide sequence ID" value="NZ_CP023714.1"/>
</dbReference>
<evidence type="ECO:0000256" key="4">
    <source>
        <dbReference type="ARBA" id="ARBA00023002"/>
    </source>
</evidence>
<accession>A0A098BID3</accession>